<dbReference type="Proteomes" id="UP000193208">
    <property type="component" value="Unassembled WGS sequence"/>
</dbReference>
<protein>
    <submittedName>
        <fullName evidence="1">Uncharacterized protein</fullName>
    </submittedName>
</protein>
<evidence type="ECO:0000313" key="2">
    <source>
        <dbReference type="Proteomes" id="UP000193208"/>
    </source>
</evidence>
<organism evidence="1 2">
    <name type="scientific">Bifidobacterium adolescentis</name>
    <dbReference type="NCBI Taxonomy" id="1680"/>
    <lineage>
        <taxon>Bacteria</taxon>
        <taxon>Bacillati</taxon>
        <taxon>Actinomycetota</taxon>
        <taxon>Actinomycetes</taxon>
        <taxon>Bifidobacteriales</taxon>
        <taxon>Bifidobacteriaceae</taxon>
        <taxon>Bifidobacterium</taxon>
    </lineage>
</organism>
<proteinExistence type="predicted"/>
<sequence>MTQINFDFGHPSADGVADLGGELVHVVPTGRFKVGKRIVVRDSFDVRLSETGTATVDVPPTDGTFAYEVTVGESGDAWRFVRCVQVPNSQTPVKFADLVDVDSATLTPTIIGSPLTELTDEDIDWISQFVVAGTNINQKGAK</sequence>
<dbReference type="EMBL" id="LNKI01000002">
    <property type="protein sequence ID" value="OSH00562.1"/>
    <property type="molecule type" value="Genomic_DNA"/>
</dbReference>
<gene>
    <name evidence="1" type="ORF">AL0467_0960</name>
</gene>
<accession>A0A1X3A1S8</accession>
<name>A0A1X3A1S8_BIFAD</name>
<dbReference type="AlphaFoldDB" id="A0A1X3A1S8"/>
<comment type="caution">
    <text evidence="1">The sequence shown here is derived from an EMBL/GenBank/DDBJ whole genome shotgun (WGS) entry which is preliminary data.</text>
</comment>
<reference evidence="1 2" key="1">
    <citation type="journal article" date="2016" name="Sci. Rep.">
        <title>Evaluation of genetic diversity among strains of the human gut commensal Bifidobacterium adolescentis.</title>
        <authorList>
            <person name="Duranti S."/>
            <person name="Milani C."/>
            <person name="Lugli G.A."/>
            <person name="Mancabelli L."/>
            <person name="Turroni F."/>
            <person name="Ferrario C."/>
            <person name="Mangifesta M."/>
            <person name="Viappiani A."/>
            <person name="Sanchez B."/>
            <person name="Margolles A."/>
            <person name="van Sinderen D."/>
            <person name="Ventura M."/>
        </authorList>
    </citation>
    <scope>NUCLEOTIDE SEQUENCE [LARGE SCALE GENOMIC DNA]</scope>
    <source>
        <strain evidence="1 2">AL46-7</strain>
    </source>
</reference>
<dbReference type="RefSeq" id="WP_085381821.1">
    <property type="nucleotide sequence ID" value="NZ_LNKI01000002.1"/>
</dbReference>
<evidence type="ECO:0000313" key="1">
    <source>
        <dbReference type="EMBL" id="OSH00562.1"/>
    </source>
</evidence>